<reference evidence="1 2" key="1">
    <citation type="journal article" date="2016" name="Nat. Commun.">
        <title>Thousands of microbial genomes shed light on interconnected biogeochemical processes in an aquifer system.</title>
        <authorList>
            <person name="Anantharaman K."/>
            <person name="Brown C.T."/>
            <person name="Hug L.A."/>
            <person name="Sharon I."/>
            <person name="Castelle C.J."/>
            <person name="Probst A.J."/>
            <person name="Thomas B.C."/>
            <person name="Singh A."/>
            <person name="Wilkins M.J."/>
            <person name="Karaoz U."/>
            <person name="Brodie E.L."/>
            <person name="Williams K.H."/>
            <person name="Hubbard S.S."/>
            <person name="Banfield J.F."/>
        </authorList>
    </citation>
    <scope>NUCLEOTIDE SEQUENCE [LARGE SCALE GENOMIC DNA]</scope>
</reference>
<dbReference type="SMART" id="SM00567">
    <property type="entry name" value="EZ_HEAT"/>
    <property type="match status" value="4"/>
</dbReference>
<dbReference type="GO" id="GO:0016491">
    <property type="term" value="F:oxidoreductase activity"/>
    <property type="evidence" value="ECO:0007669"/>
    <property type="project" value="TreeGrafter"/>
</dbReference>
<name>A0A1F7WZ47_9BACT</name>
<protein>
    <recommendedName>
        <fullName evidence="3">Clathrin/coatomer adaptor adaptin-like N-terminal domain-containing protein</fullName>
    </recommendedName>
</protein>
<proteinExistence type="predicted"/>
<sequence>MADFTIDDLISKNKITQKNAIDHFSEGMSEDQLAMIAKMFDSNPKSEPGFIYAVVLGRNGNKDAIDKMILYLQNKNYSIQKQAEISLISIGKNAVEPLLKATAIDDSVLLMNIARIVRSMKEINIPLMLKMLDGGTQPMKLIAAHVLGKIKNDDKVIISLIKALANEDAELDKIIIESLVETGEKVIALVQKVFKNCSDRIATILMEVLFKIGAPSYKLLSECMDSPTLSLRRHAPYAIRFASDEATVQKIIDALNDSDFYVCESACKYLIYNLKQSSYIIVKKMSEAAIAAEKKGSEPQLSENQVHWLIKALCSDFDSFSEHILLYMKNPEEVKQGQTAITHSLKLSLAGAASEYMNPVIISRLIKWLADESYFVRENSINLLIEYGHKFVTELVTALGDPKEDVRAGLITVLQNIKDAAFGFLLENLKMGNNEMRYNCAYALGFLNDRSAIPNLKASLSDGNDWVREYAMLSLGKLGEAEALVGMLSRADEKTKAIISKALGFCGADAFNILYDALMGAPVDRREPIAKAMMEMGPAIKEPLQKVMETEENENVRFWLIKISRAFNKKPEL</sequence>
<dbReference type="InterPro" id="IPR011989">
    <property type="entry name" value="ARM-like"/>
</dbReference>
<evidence type="ECO:0000313" key="2">
    <source>
        <dbReference type="Proteomes" id="UP000178735"/>
    </source>
</evidence>
<dbReference type="PANTHER" id="PTHR12697">
    <property type="entry name" value="PBS LYASE HEAT-LIKE PROTEIN"/>
    <property type="match status" value="1"/>
</dbReference>
<dbReference type="InterPro" id="IPR004155">
    <property type="entry name" value="PBS_lyase_HEAT"/>
</dbReference>
<dbReference type="PANTHER" id="PTHR12697:SF5">
    <property type="entry name" value="DEOXYHYPUSINE HYDROXYLASE"/>
    <property type="match status" value="1"/>
</dbReference>
<dbReference type="Pfam" id="PF13646">
    <property type="entry name" value="HEAT_2"/>
    <property type="match status" value="1"/>
</dbReference>
<evidence type="ECO:0000313" key="1">
    <source>
        <dbReference type="EMBL" id="OGM08132.1"/>
    </source>
</evidence>
<dbReference type="STRING" id="1817813.A2008_00790"/>
<gene>
    <name evidence="1" type="ORF">A2008_00790</name>
</gene>
<dbReference type="SUPFAM" id="SSF48371">
    <property type="entry name" value="ARM repeat"/>
    <property type="match status" value="1"/>
</dbReference>
<dbReference type="EMBL" id="MGFH01000024">
    <property type="protein sequence ID" value="OGM08132.1"/>
    <property type="molecule type" value="Genomic_DNA"/>
</dbReference>
<dbReference type="AlphaFoldDB" id="A0A1F7WZ47"/>
<organism evidence="1 2">
    <name type="scientific">Candidatus Wallbacteria bacterium GWC2_49_35</name>
    <dbReference type="NCBI Taxonomy" id="1817813"/>
    <lineage>
        <taxon>Bacteria</taxon>
        <taxon>Candidatus Walliibacteriota</taxon>
    </lineage>
</organism>
<dbReference type="Gene3D" id="1.25.10.10">
    <property type="entry name" value="Leucine-rich Repeat Variant"/>
    <property type="match status" value="3"/>
</dbReference>
<dbReference type="Proteomes" id="UP000178735">
    <property type="component" value="Unassembled WGS sequence"/>
</dbReference>
<comment type="caution">
    <text evidence="1">The sequence shown here is derived from an EMBL/GenBank/DDBJ whole genome shotgun (WGS) entry which is preliminary data.</text>
</comment>
<accession>A0A1F7WZ47</accession>
<dbReference type="InterPro" id="IPR016024">
    <property type="entry name" value="ARM-type_fold"/>
</dbReference>
<evidence type="ECO:0008006" key="3">
    <source>
        <dbReference type="Google" id="ProtNLM"/>
    </source>
</evidence>